<name>A0AAD0APQ7_9FUSO</name>
<feature type="binding site" evidence="4">
    <location>
        <begin position="266"/>
        <end position="273"/>
    </location>
    <ligand>
        <name>FAD</name>
        <dbReference type="ChEBI" id="CHEBI:57692"/>
    </ligand>
</feature>
<evidence type="ECO:0000256" key="4">
    <source>
        <dbReference type="PIRSR" id="PIRSR000089-1"/>
    </source>
</evidence>
<dbReference type="Pfam" id="PF00766">
    <property type="entry name" value="ETF_alpha"/>
    <property type="match status" value="1"/>
</dbReference>
<feature type="binding site" evidence="4">
    <location>
        <position position="210"/>
    </location>
    <ligand>
        <name>FAD</name>
        <dbReference type="ChEBI" id="CHEBI:57692"/>
    </ligand>
</feature>
<keyword evidence="7" id="KW-1185">Reference proteome</keyword>
<evidence type="ECO:0000313" key="7">
    <source>
        <dbReference type="Proteomes" id="UP000228552"/>
    </source>
</evidence>
<feature type="domain" description="Electron transfer flavoprotein alpha/beta-subunit N-terminal" evidence="5">
    <location>
        <begin position="5"/>
        <end position="193"/>
    </location>
</feature>
<comment type="similarity">
    <text evidence="1">Belongs to the ETF alpha-subunit/FixB family.</text>
</comment>
<dbReference type="SUPFAM" id="SSF52467">
    <property type="entry name" value="DHS-like NAD/FAD-binding domain"/>
    <property type="match status" value="1"/>
</dbReference>
<comment type="cofactor">
    <cofactor evidence="4">
        <name>FAD</name>
        <dbReference type="ChEBI" id="CHEBI:57692"/>
    </cofactor>
    <text evidence="4">Binds 1 FAD per dimer.</text>
</comment>
<dbReference type="GO" id="GO:0009055">
    <property type="term" value="F:electron transfer activity"/>
    <property type="evidence" value="ECO:0007669"/>
    <property type="project" value="InterPro"/>
</dbReference>
<evidence type="ECO:0000256" key="3">
    <source>
        <dbReference type="ARBA" id="ARBA00022827"/>
    </source>
</evidence>
<dbReference type="SUPFAM" id="SSF52402">
    <property type="entry name" value="Adenine nucleotide alpha hydrolases-like"/>
    <property type="match status" value="1"/>
</dbReference>
<feature type="binding site" evidence="4">
    <location>
        <position position="287"/>
    </location>
    <ligand>
        <name>FAD</name>
        <dbReference type="ChEBI" id="CHEBI:57692"/>
    </ligand>
</feature>
<dbReference type="PANTHER" id="PTHR43153">
    <property type="entry name" value="ELECTRON TRANSFER FLAVOPROTEIN ALPHA"/>
    <property type="match status" value="1"/>
</dbReference>
<dbReference type="InterPro" id="IPR001308">
    <property type="entry name" value="ETF_a/FixB"/>
</dbReference>
<dbReference type="GO" id="GO:0050660">
    <property type="term" value="F:flavin adenine dinucleotide binding"/>
    <property type="evidence" value="ECO:0007669"/>
    <property type="project" value="InterPro"/>
</dbReference>
<dbReference type="GO" id="GO:0033539">
    <property type="term" value="P:fatty acid beta-oxidation using acyl-CoA dehydrogenase"/>
    <property type="evidence" value="ECO:0007669"/>
    <property type="project" value="TreeGrafter"/>
</dbReference>
<keyword evidence="3 4" id="KW-0274">FAD</keyword>
<dbReference type="Pfam" id="PF01012">
    <property type="entry name" value="ETF"/>
    <property type="match status" value="1"/>
</dbReference>
<feature type="binding site" evidence="4">
    <location>
        <begin position="235"/>
        <end position="236"/>
    </location>
    <ligand>
        <name>FAD</name>
        <dbReference type="ChEBI" id="CHEBI:57692"/>
    </ligand>
</feature>
<accession>A0AAD0APQ7</accession>
<evidence type="ECO:0000313" key="6">
    <source>
        <dbReference type="EMBL" id="ATV62787.1"/>
    </source>
</evidence>
<dbReference type="InterPro" id="IPR014731">
    <property type="entry name" value="ETF_asu_C"/>
</dbReference>
<dbReference type="EMBL" id="CP024700">
    <property type="protein sequence ID" value="ATV62787.1"/>
    <property type="molecule type" value="Genomic_DNA"/>
</dbReference>
<dbReference type="InterPro" id="IPR029035">
    <property type="entry name" value="DHS-like_NAD/FAD-binding_dom"/>
</dbReference>
<evidence type="ECO:0000256" key="2">
    <source>
        <dbReference type="ARBA" id="ARBA00022630"/>
    </source>
</evidence>
<feature type="binding site" evidence="4">
    <location>
        <begin position="249"/>
        <end position="253"/>
    </location>
    <ligand>
        <name>FAD</name>
        <dbReference type="ChEBI" id="CHEBI:57692"/>
    </ligand>
</feature>
<dbReference type="PANTHER" id="PTHR43153:SF1">
    <property type="entry name" value="ELECTRON TRANSFER FLAVOPROTEIN SUBUNIT ALPHA, MITOCHONDRIAL"/>
    <property type="match status" value="1"/>
</dbReference>
<dbReference type="Proteomes" id="UP000228552">
    <property type="component" value="Chromosome"/>
</dbReference>
<keyword evidence="2" id="KW-0285">Flavoprotein</keyword>
<dbReference type="AlphaFoldDB" id="A0AAD0APQ7"/>
<dbReference type="RefSeq" id="WP_099988499.1">
    <property type="nucleotide sequence ID" value="NZ_CP024700.1"/>
</dbReference>
<protein>
    <submittedName>
        <fullName evidence="6">Electron transfer flavoprotein subunit alpha</fullName>
    </submittedName>
</protein>
<dbReference type="PIRSF" id="PIRSF000089">
    <property type="entry name" value="Electra_flavoP_a"/>
    <property type="match status" value="1"/>
</dbReference>
<gene>
    <name evidence="6" type="ORF">CTM74_13740</name>
</gene>
<evidence type="ECO:0000256" key="1">
    <source>
        <dbReference type="ARBA" id="ARBA00005817"/>
    </source>
</evidence>
<sequence length="322" mass="34895">MERNIMVYIETVDNSPVVVSLEAIALAKKLSKENNKKVIAVLVGENLDDVAKKCFEYGADEVLYLEENKKELEAIGNALIVAKEKYNPSIIFLGSTLNGKDLANMVASELKVPTSVDVVAVKYENDKYFMTLPMYGGNILKEVTFEGDKTLVVAVRSGACKKEVFEGASGEVIKEKVAEKNFFTKIAEIVQEISESVNLEEAEIIVSGGRGMGSKENFELVKQLADVCGGVVGATRPATEDEWIPRSHQVGQSGKIVAPKLYIACGISGATQHISGIMGSDYIVAINKDEDAPIFDVADIGIVGNVMDIIPLMIEEIKKVKA</sequence>
<dbReference type="InterPro" id="IPR014729">
    <property type="entry name" value="Rossmann-like_a/b/a_fold"/>
</dbReference>
<dbReference type="InterPro" id="IPR014730">
    <property type="entry name" value="ETF_a/b_N"/>
</dbReference>
<organism evidence="6 7">
    <name type="scientific">Fusobacterium pseudoperiodonticum</name>
    <dbReference type="NCBI Taxonomy" id="2663009"/>
    <lineage>
        <taxon>Bacteria</taxon>
        <taxon>Fusobacteriati</taxon>
        <taxon>Fusobacteriota</taxon>
        <taxon>Fusobacteriia</taxon>
        <taxon>Fusobacteriales</taxon>
        <taxon>Fusobacteriaceae</taxon>
        <taxon>Fusobacterium</taxon>
    </lineage>
</organism>
<dbReference type="Gene3D" id="3.40.50.1220">
    <property type="entry name" value="TPP-binding domain"/>
    <property type="match status" value="1"/>
</dbReference>
<dbReference type="Gene3D" id="3.40.50.620">
    <property type="entry name" value="HUPs"/>
    <property type="match status" value="1"/>
</dbReference>
<proteinExistence type="inferred from homology"/>
<dbReference type="SMART" id="SM00893">
    <property type="entry name" value="ETF"/>
    <property type="match status" value="1"/>
</dbReference>
<dbReference type="FunFam" id="3.40.50.1220:FF:000001">
    <property type="entry name" value="Electron transfer flavoprotein, alpha subunit"/>
    <property type="match status" value="1"/>
</dbReference>
<reference evidence="6 7" key="1">
    <citation type="submission" date="2017-11" db="EMBL/GenBank/DDBJ databases">
        <title>Genome sequencing of Fusobacterium periodonticum KCOM 1263.</title>
        <authorList>
            <person name="Kook J.-K."/>
            <person name="Park S.-N."/>
            <person name="Lim Y.K."/>
        </authorList>
    </citation>
    <scope>NUCLEOTIDE SEQUENCE [LARGE SCALE GENOMIC DNA]</scope>
    <source>
        <strain evidence="6 7">KCOM 1263</strain>
    </source>
</reference>
<evidence type="ECO:0000259" key="5">
    <source>
        <dbReference type="SMART" id="SM00893"/>
    </source>
</evidence>